<accession>A0ABV8JW90</accession>
<gene>
    <name evidence="1" type="ORF">ACFOZ8_04110</name>
</gene>
<protein>
    <submittedName>
        <fullName evidence="1">DUF192 domain-containing protein</fullName>
    </submittedName>
</protein>
<proteinExistence type="predicted"/>
<dbReference type="InterPro" id="IPR038695">
    <property type="entry name" value="Saro_0823-like_sf"/>
</dbReference>
<sequence>MHTQKEVATRMKLVIRESGERLGDQIECAYTFWRRLRGLVGRQSLPSGSGLHIQPCKSVHMFFMNYDLDVLHLDKAGVVVGMEHRLRPGRVGAAFAGTRSVVELPAGTLAAAKVELGQTAILEP</sequence>
<comment type="caution">
    <text evidence="1">The sequence shown here is derived from an EMBL/GenBank/DDBJ whole genome shotgun (WGS) entry which is preliminary data.</text>
</comment>
<dbReference type="Proteomes" id="UP001595715">
    <property type="component" value="Unassembled WGS sequence"/>
</dbReference>
<dbReference type="Gene3D" id="2.60.120.1140">
    <property type="entry name" value="Protein of unknown function DUF192"/>
    <property type="match status" value="1"/>
</dbReference>
<dbReference type="Pfam" id="PF02643">
    <property type="entry name" value="DUF192"/>
    <property type="match status" value="1"/>
</dbReference>
<dbReference type="EMBL" id="JBHSAM010000013">
    <property type="protein sequence ID" value="MFC4098835.1"/>
    <property type="molecule type" value="Genomic_DNA"/>
</dbReference>
<organism evidence="1 2">
    <name type="scientific">Paenibacillus xanthanilyticus</name>
    <dbReference type="NCBI Taxonomy" id="1783531"/>
    <lineage>
        <taxon>Bacteria</taxon>
        <taxon>Bacillati</taxon>
        <taxon>Bacillota</taxon>
        <taxon>Bacilli</taxon>
        <taxon>Bacillales</taxon>
        <taxon>Paenibacillaceae</taxon>
        <taxon>Paenibacillus</taxon>
    </lineage>
</organism>
<reference evidence="2" key="1">
    <citation type="journal article" date="2019" name="Int. J. Syst. Evol. Microbiol.">
        <title>The Global Catalogue of Microorganisms (GCM) 10K type strain sequencing project: providing services to taxonomists for standard genome sequencing and annotation.</title>
        <authorList>
            <consortium name="The Broad Institute Genomics Platform"/>
            <consortium name="The Broad Institute Genome Sequencing Center for Infectious Disease"/>
            <person name="Wu L."/>
            <person name="Ma J."/>
        </authorList>
    </citation>
    <scope>NUCLEOTIDE SEQUENCE [LARGE SCALE GENOMIC DNA]</scope>
    <source>
        <strain evidence="2">IBRC-M 10987</strain>
    </source>
</reference>
<keyword evidence="2" id="KW-1185">Reference proteome</keyword>
<evidence type="ECO:0000313" key="2">
    <source>
        <dbReference type="Proteomes" id="UP001595715"/>
    </source>
</evidence>
<dbReference type="RefSeq" id="WP_377717538.1">
    <property type="nucleotide sequence ID" value="NZ_JBHSAM010000013.1"/>
</dbReference>
<name>A0ABV8JW90_9BACL</name>
<evidence type="ECO:0000313" key="1">
    <source>
        <dbReference type="EMBL" id="MFC4098835.1"/>
    </source>
</evidence>
<dbReference type="InterPro" id="IPR003795">
    <property type="entry name" value="DUF192"/>
</dbReference>